<organism evidence="2 3">
    <name type="scientific">Rotaria socialis</name>
    <dbReference type="NCBI Taxonomy" id="392032"/>
    <lineage>
        <taxon>Eukaryota</taxon>
        <taxon>Metazoa</taxon>
        <taxon>Spiralia</taxon>
        <taxon>Gnathifera</taxon>
        <taxon>Rotifera</taxon>
        <taxon>Eurotatoria</taxon>
        <taxon>Bdelloidea</taxon>
        <taxon>Philodinida</taxon>
        <taxon>Philodinidae</taxon>
        <taxon>Rotaria</taxon>
    </lineage>
</organism>
<dbReference type="Proteomes" id="UP000663865">
    <property type="component" value="Unassembled WGS sequence"/>
</dbReference>
<dbReference type="GO" id="GO:0003676">
    <property type="term" value="F:nucleic acid binding"/>
    <property type="evidence" value="ECO:0007669"/>
    <property type="project" value="InterPro"/>
</dbReference>
<dbReference type="EMBL" id="CAJNYV010004344">
    <property type="protein sequence ID" value="CAF3667059.1"/>
    <property type="molecule type" value="Genomic_DNA"/>
</dbReference>
<dbReference type="AlphaFoldDB" id="A0A818S673"/>
<dbReference type="Gene3D" id="3.30.420.10">
    <property type="entry name" value="Ribonuclease H-like superfamily/Ribonuclease H"/>
    <property type="match status" value="1"/>
</dbReference>
<dbReference type="InterPro" id="IPR038717">
    <property type="entry name" value="Tc1-like_DDE_dom"/>
</dbReference>
<evidence type="ECO:0000313" key="2">
    <source>
        <dbReference type="EMBL" id="CAF3667059.1"/>
    </source>
</evidence>
<reference evidence="2" key="1">
    <citation type="submission" date="2021-02" db="EMBL/GenBank/DDBJ databases">
        <authorList>
            <person name="Nowell W R."/>
        </authorList>
    </citation>
    <scope>NUCLEOTIDE SEQUENCE</scope>
</reference>
<gene>
    <name evidence="2" type="ORF">KIK155_LOCUS24415</name>
</gene>
<sequence length="95" mass="11372">MLPSVRTMAIPEPLNIYYIEDRSPIHNSRVVKRWFEEHREIIQIPFPPKSPDLNTIENLYGYIAQEWQPRDESNKADLIQHAYEVWEGIRRRPAT</sequence>
<dbReference type="Pfam" id="PF13358">
    <property type="entry name" value="DDE_3"/>
    <property type="match status" value="1"/>
</dbReference>
<proteinExistence type="predicted"/>
<protein>
    <recommendedName>
        <fullName evidence="1">Tc1-like transposase DDE domain-containing protein</fullName>
    </recommendedName>
</protein>
<feature type="non-terminal residue" evidence="2">
    <location>
        <position position="95"/>
    </location>
</feature>
<feature type="domain" description="Tc1-like transposase DDE" evidence="1">
    <location>
        <begin position="13"/>
        <end position="75"/>
    </location>
</feature>
<name>A0A818S673_9BILA</name>
<evidence type="ECO:0000313" key="3">
    <source>
        <dbReference type="Proteomes" id="UP000663865"/>
    </source>
</evidence>
<comment type="caution">
    <text evidence="2">The sequence shown here is derived from an EMBL/GenBank/DDBJ whole genome shotgun (WGS) entry which is preliminary data.</text>
</comment>
<dbReference type="InterPro" id="IPR036397">
    <property type="entry name" value="RNaseH_sf"/>
</dbReference>
<evidence type="ECO:0000259" key="1">
    <source>
        <dbReference type="Pfam" id="PF13358"/>
    </source>
</evidence>
<accession>A0A818S673</accession>